<protein>
    <submittedName>
        <fullName evidence="1">Uncharacterized protein</fullName>
    </submittedName>
</protein>
<name>A0A3M9L465_9EURY</name>
<proteinExistence type="predicted"/>
<accession>A0A3M9L465</accession>
<dbReference type="Proteomes" id="UP000273978">
    <property type="component" value="Unassembled WGS sequence"/>
</dbReference>
<gene>
    <name evidence="1" type="ORF">EDD83_07720</name>
</gene>
<sequence length="70" mass="8585">MGILFLEELFNYNRFELDLIFRFLKFQELLEGDPIVSIGNIVQFEKRDFCKTKFYILKPLYLHCYIFSTY</sequence>
<organism evidence="1 2">
    <name type="scientific">Methanohalophilus euhalobius</name>
    <dbReference type="NCBI Taxonomy" id="51203"/>
    <lineage>
        <taxon>Archaea</taxon>
        <taxon>Methanobacteriati</taxon>
        <taxon>Methanobacteriota</taxon>
        <taxon>Stenosarchaea group</taxon>
        <taxon>Methanomicrobia</taxon>
        <taxon>Methanosarcinales</taxon>
        <taxon>Methanosarcinaceae</taxon>
        <taxon>Methanohalophilus</taxon>
    </lineage>
</organism>
<evidence type="ECO:0000313" key="1">
    <source>
        <dbReference type="EMBL" id="RNI07815.1"/>
    </source>
</evidence>
<comment type="caution">
    <text evidence="1">The sequence shown here is derived from an EMBL/GenBank/DDBJ whole genome shotgun (WGS) entry which is preliminary data.</text>
</comment>
<dbReference type="EMBL" id="RJJF01000018">
    <property type="protein sequence ID" value="RNI07815.1"/>
    <property type="molecule type" value="Genomic_DNA"/>
</dbReference>
<evidence type="ECO:0000313" key="2">
    <source>
        <dbReference type="Proteomes" id="UP000273978"/>
    </source>
</evidence>
<dbReference type="AlphaFoldDB" id="A0A3M9L465"/>
<reference evidence="1 2" key="1">
    <citation type="submission" date="2018-10" db="EMBL/GenBank/DDBJ databases">
        <title>Cultivation of a novel Methanohalophilus strain from Kebrit Deep of the Red Sea and a genomic comparison of members of the genus Methanohalophilus.</title>
        <authorList>
            <person name="Guan Y."/>
            <person name="Ngugi D.K."/>
            <person name="Stingl U."/>
        </authorList>
    </citation>
    <scope>NUCLEOTIDE SEQUENCE [LARGE SCALE GENOMIC DNA]</scope>
    <source>
        <strain evidence="1 2">DSM 10369</strain>
    </source>
</reference>